<evidence type="ECO:0000256" key="2">
    <source>
        <dbReference type="ARBA" id="ARBA00010488"/>
    </source>
</evidence>
<evidence type="ECO:0000256" key="6">
    <source>
        <dbReference type="ARBA" id="ARBA00023136"/>
    </source>
</evidence>
<evidence type="ECO:0000256" key="3">
    <source>
        <dbReference type="ARBA" id="ARBA00022475"/>
    </source>
</evidence>
<name>A0A0D6DW71_9LACT</name>
<dbReference type="HOGENOM" id="CLU_029598_1_1_9"/>
<organism evidence="8 9">
    <name type="scientific">Pseudolactococcus piscium MKFS47</name>
    <dbReference type="NCBI Taxonomy" id="297352"/>
    <lineage>
        <taxon>Bacteria</taxon>
        <taxon>Bacillati</taxon>
        <taxon>Bacillota</taxon>
        <taxon>Bacilli</taxon>
        <taxon>Lactobacillales</taxon>
        <taxon>Streptococcaceae</taxon>
        <taxon>Pseudolactococcus</taxon>
    </lineage>
</organism>
<dbReference type="SUPFAM" id="SSF53756">
    <property type="entry name" value="UDP-Glycosyltransferase/glycogen phosphorylase"/>
    <property type="match status" value="1"/>
</dbReference>
<dbReference type="AlphaFoldDB" id="A0A0D6DW71"/>
<keyword evidence="3" id="KW-1003">Cell membrane</keyword>
<dbReference type="GO" id="GO:0019350">
    <property type="term" value="P:teichoic acid biosynthetic process"/>
    <property type="evidence" value="ECO:0007669"/>
    <property type="project" value="UniProtKB-KW"/>
</dbReference>
<evidence type="ECO:0000256" key="4">
    <source>
        <dbReference type="ARBA" id="ARBA00022679"/>
    </source>
</evidence>
<dbReference type="Pfam" id="PF04464">
    <property type="entry name" value="Glyphos_transf"/>
    <property type="match status" value="1"/>
</dbReference>
<evidence type="ECO:0000313" key="9">
    <source>
        <dbReference type="Proteomes" id="UP000033166"/>
    </source>
</evidence>
<comment type="subcellular location">
    <subcellularLocation>
        <location evidence="1">Cell membrane</location>
        <topology evidence="1">Peripheral membrane protein</topology>
    </subcellularLocation>
</comment>
<dbReference type="RefSeq" id="WP_047915369.1">
    <property type="nucleotide sequence ID" value="NZ_LN774769.1"/>
</dbReference>
<protein>
    <submittedName>
        <fullName evidence="8">CDP-glycerol glycerophosphotransferase</fullName>
    </submittedName>
</protein>
<keyword evidence="7" id="KW-0812">Transmembrane</keyword>
<keyword evidence="5" id="KW-0777">Teichoic acid biosynthesis</keyword>
<dbReference type="PANTHER" id="PTHR37316:SF3">
    <property type="entry name" value="TEICHOIC ACID GLYCEROL-PHOSPHATE TRANSFERASE"/>
    <property type="match status" value="1"/>
</dbReference>
<dbReference type="InterPro" id="IPR043149">
    <property type="entry name" value="TagF_N"/>
</dbReference>
<evidence type="ECO:0000256" key="1">
    <source>
        <dbReference type="ARBA" id="ARBA00004202"/>
    </source>
</evidence>
<sequence length="392" mass="46384">MKVVVYIKKKIIAVIIRFFMHTMNFFITMDDKMVLYLSFDGRSYSDNPKAIYETMLTDAKFDKYQLVWALKEPVIISGCKVIKKQSIAYFYYLSKAKYWVFNNKMPDYYIKRADQVYLQTWHGTPLKRLAHDMPDLGITYYRSKQTYQEMVSAYDKDSQLWDYLISPNQFSTAVFCSAFKVNREKIIETGYPRNDILTTVSAEKIQDIKEKLHIPSNKQVILYAPTWRDNAFNLQGYTFELNLDFTKWHKILGDDYVIIFKPHYLIAQHFVVPNGLSEFVLTMPATADINELYIISDQLITDYSSVFFDYAILNRPIYFYMFDFETYRDDLRGFYLQVPKALPNDICYTQDQLLTAIRSGQFDFKRLAAFNKEFNHLQDGKASRRVIDEVFI</sequence>
<dbReference type="InterPro" id="IPR043148">
    <property type="entry name" value="TagF_C"/>
</dbReference>
<dbReference type="KEGG" id="lpk:LACPI_0993"/>
<dbReference type="GO" id="GO:0047355">
    <property type="term" value="F:CDP-glycerol glycerophosphotransferase activity"/>
    <property type="evidence" value="ECO:0007669"/>
    <property type="project" value="InterPro"/>
</dbReference>
<dbReference type="EMBL" id="LN774769">
    <property type="protein sequence ID" value="CEN28193.1"/>
    <property type="molecule type" value="Genomic_DNA"/>
</dbReference>
<keyword evidence="6 7" id="KW-0472">Membrane</keyword>
<dbReference type="Gene3D" id="3.40.50.12580">
    <property type="match status" value="1"/>
</dbReference>
<gene>
    <name evidence="8" type="ORF">LACPI_0993</name>
</gene>
<evidence type="ECO:0000256" key="7">
    <source>
        <dbReference type="SAM" id="Phobius"/>
    </source>
</evidence>
<dbReference type="Proteomes" id="UP000033166">
    <property type="component" value="Chromosome I"/>
</dbReference>
<dbReference type="InterPro" id="IPR007554">
    <property type="entry name" value="Glycerophosphate_synth"/>
</dbReference>
<accession>A0A0D6DW71</accession>
<feature type="transmembrane region" description="Helical" evidence="7">
    <location>
        <begin position="12"/>
        <end position="29"/>
    </location>
</feature>
<reference evidence="9" key="1">
    <citation type="submission" date="2015-01" db="EMBL/GenBank/DDBJ databases">
        <authorList>
            <person name="Andreevskaya M."/>
        </authorList>
    </citation>
    <scope>NUCLEOTIDE SEQUENCE [LARGE SCALE GENOMIC DNA]</scope>
    <source>
        <strain evidence="9">MKFS47</strain>
    </source>
</reference>
<evidence type="ECO:0000256" key="5">
    <source>
        <dbReference type="ARBA" id="ARBA00022944"/>
    </source>
</evidence>
<keyword evidence="7" id="KW-1133">Transmembrane helix</keyword>
<evidence type="ECO:0000313" key="8">
    <source>
        <dbReference type="EMBL" id="CEN28193.1"/>
    </source>
</evidence>
<proteinExistence type="inferred from homology"/>
<dbReference type="GO" id="GO:0005886">
    <property type="term" value="C:plasma membrane"/>
    <property type="evidence" value="ECO:0007669"/>
    <property type="project" value="UniProtKB-SubCell"/>
</dbReference>
<dbReference type="PANTHER" id="PTHR37316">
    <property type="entry name" value="TEICHOIC ACID GLYCEROL-PHOSPHATE PRIMASE"/>
    <property type="match status" value="1"/>
</dbReference>
<keyword evidence="4 8" id="KW-0808">Transferase</keyword>
<comment type="similarity">
    <text evidence="2">Belongs to the CDP-glycerol glycerophosphotransferase family.</text>
</comment>
<dbReference type="InterPro" id="IPR051612">
    <property type="entry name" value="Teichoic_Acid_Biosynth"/>
</dbReference>
<dbReference type="Gene3D" id="3.40.50.11820">
    <property type="match status" value="1"/>
</dbReference>